<proteinExistence type="predicted"/>
<gene>
    <name evidence="1" type="ORF">T440DRAFT_83883</name>
</gene>
<dbReference type="AlphaFoldDB" id="A0A6A7B8P2"/>
<evidence type="ECO:0000313" key="2">
    <source>
        <dbReference type="Proteomes" id="UP000799423"/>
    </source>
</evidence>
<dbReference type="EMBL" id="MU006305">
    <property type="protein sequence ID" value="KAF2850745.1"/>
    <property type="molecule type" value="Genomic_DNA"/>
</dbReference>
<dbReference type="Proteomes" id="UP000799423">
    <property type="component" value="Unassembled WGS sequence"/>
</dbReference>
<evidence type="ECO:0000313" key="1">
    <source>
        <dbReference type="EMBL" id="KAF2850745.1"/>
    </source>
</evidence>
<keyword evidence="2" id="KW-1185">Reference proteome</keyword>
<reference evidence="1" key="1">
    <citation type="submission" date="2020-01" db="EMBL/GenBank/DDBJ databases">
        <authorList>
            <consortium name="DOE Joint Genome Institute"/>
            <person name="Haridas S."/>
            <person name="Albert R."/>
            <person name="Binder M."/>
            <person name="Bloem J."/>
            <person name="Labutti K."/>
            <person name="Salamov A."/>
            <person name="Andreopoulos B."/>
            <person name="Baker S.E."/>
            <person name="Barry K."/>
            <person name="Bills G."/>
            <person name="Bluhm B.H."/>
            <person name="Cannon C."/>
            <person name="Castanera R."/>
            <person name="Culley D.E."/>
            <person name="Daum C."/>
            <person name="Ezra D."/>
            <person name="Gonzalez J.B."/>
            <person name="Henrissat B."/>
            <person name="Kuo A."/>
            <person name="Liang C."/>
            <person name="Lipzen A."/>
            <person name="Lutzoni F."/>
            <person name="Magnuson J."/>
            <person name="Mondo S."/>
            <person name="Nolan M."/>
            <person name="Ohm R."/>
            <person name="Pangilinan J."/>
            <person name="Park H.-J."/>
            <person name="Ramirez L."/>
            <person name="Alfaro M."/>
            <person name="Sun H."/>
            <person name="Tritt A."/>
            <person name="Yoshinaga Y."/>
            <person name="Zwiers L.-H."/>
            <person name="Turgeon B.G."/>
            <person name="Goodwin S.B."/>
            <person name="Spatafora J.W."/>
            <person name="Crous P.W."/>
            <person name="Grigoriev I.V."/>
        </authorList>
    </citation>
    <scope>NUCLEOTIDE SEQUENCE</scope>
    <source>
        <strain evidence="1">IPT5</strain>
    </source>
</reference>
<accession>A0A6A7B8P2</accession>
<sequence>MPSNAFGQCPPQIATNAHSRATVSHAWSREAETDAAVLVLRFYGAHCTPHPALLIRTTTMCAATFTRSLRKYRTTLRVV</sequence>
<organism evidence="1 2">
    <name type="scientific">Plenodomus tracheiphilus IPT5</name>
    <dbReference type="NCBI Taxonomy" id="1408161"/>
    <lineage>
        <taxon>Eukaryota</taxon>
        <taxon>Fungi</taxon>
        <taxon>Dikarya</taxon>
        <taxon>Ascomycota</taxon>
        <taxon>Pezizomycotina</taxon>
        <taxon>Dothideomycetes</taxon>
        <taxon>Pleosporomycetidae</taxon>
        <taxon>Pleosporales</taxon>
        <taxon>Pleosporineae</taxon>
        <taxon>Leptosphaeriaceae</taxon>
        <taxon>Plenodomus</taxon>
    </lineage>
</organism>
<protein>
    <submittedName>
        <fullName evidence="1">Uncharacterized protein</fullName>
    </submittedName>
</protein>
<name>A0A6A7B8P2_9PLEO</name>